<comment type="caution">
    <text evidence="3">The sequence shown here is derived from an EMBL/GenBank/DDBJ whole genome shotgun (WGS) entry which is preliminary data.</text>
</comment>
<accession>A0A1A6GZ12</accession>
<dbReference type="STRING" id="56216.A0A1A6GZ12"/>
<dbReference type="Pfam" id="PF11979">
    <property type="entry name" value="SARA_C"/>
    <property type="match status" value="2"/>
</dbReference>
<gene>
    <name evidence="3" type="ORF">A6R68_13850</name>
</gene>
<evidence type="ECO:0000259" key="2">
    <source>
        <dbReference type="SMART" id="SM01421"/>
    </source>
</evidence>
<dbReference type="FunFam" id="3.30.1360.220:FF:000001">
    <property type="entry name" value="Zinc finger, FYVE domain-containing 9a"/>
    <property type="match status" value="1"/>
</dbReference>
<dbReference type="Gene3D" id="3.30.1360.220">
    <property type="entry name" value="Domain of unknown function (DUF3480), N-terminal subdomain"/>
    <property type="match status" value="1"/>
</dbReference>
<evidence type="ECO:0000256" key="1">
    <source>
        <dbReference type="SAM" id="MobiDB-lite"/>
    </source>
</evidence>
<evidence type="ECO:0000313" key="4">
    <source>
        <dbReference type="Proteomes" id="UP000092124"/>
    </source>
</evidence>
<dbReference type="InterPro" id="IPR022557">
    <property type="entry name" value="SARA-like_C"/>
</dbReference>
<dbReference type="Proteomes" id="UP000092124">
    <property type="component" value="Unassembled WGS sequence"/>
</dbReference>
<dbReference type="GO" id="GO:0006622">
    <property type="term" value="P:protein targeting to lysosome"/>
    <property type="evidence" value="ECO:0007669"/>
    <property type="project" value="TreeGrafter"/>
</dbReference>
<protein>
    <recommendedName>
        <fullName evidence="2">Smad anchor for receptor activation-like C-terminal domain-containing protein</fullName>
    </recommendedName>
</protein>
<dbReference type="PANTHER" id="PTHR46319:SF1">
    <property type="entry name" value="ZINC FINGER FYVE DOMAIN-CONTAINING PROTEIN 16"/>
    <property type="match status" value="1"/>
</dbReference>
<keyword evidence="4" id="KW-1185">Reference proteome</keyword>
<feature type="compositionally biased region" description="Low complexity" evidence="1">
    <location>
        <begin position="26"/>
        <end position="40"/>
    </location>
</feature>
<feature type="compositionally biased region" description="Polar residues" evidence="1">
    <location>
        <begin position="9"/>
        <end position="25"/>
    </location>
</feature>
<dbReference type="GO" id="GO:0031901">
    <property type="term" value="C:early endosome membrane"/>
    <property type="evidence" value="ECO:0007669"/>
    <property type="project" value="TreeGrafter"/>
</dbReference>
<dbReference type="PANTHER" id="PTHR46319">
    <property type="entry name" value="ZINC FINGER FYVE DOMAIN-CONTAINING PROTEIN"/>
    <property type="match status" value="1"/>
</dbReference>
<dbReference type="EMBL" id="LZPO01056220">
    <property type="protein sequence ID" value="OBS71573.1"/>
    <property type="molecule type" value="Genomic_DNA"/>
</dbReference>
<organism evidence="3 4">
    <name type="scientific">Neotoma lepida</name>
    <name type="common">Desert woodrat</name>
    <dbReference type="NCBI Taxonomy" id="56216"/>
    <lineage>
        <taxon>Eukaryota</taxon>
        <taxon>Metazoa</taxon>
        <taxon>Chordata</taxon>
        <taxon>Craniata</taxon>
        <taxon>Vertebrata</taxon>
        <taxon>Euteleostomi</taxon>
        <taxon>Mammalia</taxon>
        <taxon>Eutheria</taxon>
        <taxon>Euarchontoglires</taxon>
        <taxon>Glires</taxon>
        <taxon>Rodentia</taxon>
        <taxon>Myomorpha</taxon>
        <taxon>Muroidea</taxon>
        <taxon>Cricetidae</taxon>
        <taxon>Neotominae</taxon>
        <taxon>Neotoma</taxon>
    </lineage>
</organism>
<reference evidence="3 4" key="1">
    <citation type="submission" date="2016-06" db="EMBL/GenBank/DDBJ databases">
        <title>The Draft Genome Sequence and Annotation of the Desert Woodrat Neotoma lepida.</title>
        <authorList>
            <person name="Campbell M."/>
            <person name="Oakeson K.F."/>
            <person name="Yandell M."/>
            <person name="Halpert J.R."/>
            <person name="Dearing D."/>
        </authorList>
    </citation>
    <scope>NUCLEOTIDE SEQUENCE [LARGE SCALE GENOMIC DNA]</scope>
    <source>
        <strain evidence="3">417</strain>
        <tissue evidence="3">Liver</tissue>
    </source>
</reference>
<dbReference type="AlphaFoldDB" id="A0A1A6GZ12"/>
<feature type="domain" description="Smad anchor for receptor activation-like C-terminal" evidence="2">
    <location>
        <begin position="300"/>
        <end position="539"/>
    </location>
</feature>
<name>A0A1A6GZ12_NEOLE</name>
<dbReference type="GO" id="GO:0016197">
    <property type="term" value="P:endosomal transport"/>
    <property type="evidence" value="ECO:0007669"/>
    <property type="project" value="TreeGrafter"/>
</dbReference>
<dbReference type="SMART" id="SM01421">
    <property type="entry name" value="DUF3480"/>
    <property type="match status" value="1"/>
</dbReference>
<proteinExistence type="predicted"/>
<evidence type="ECO:0000313" key="3">
    <source>
        <dbReference type="EMBL" id="OBS71573.1"/>
    </source>
</evidence>
<sequence length="539" mass="59127">MMSPGGSCLKSNHSNDCATTQPLQETHTSSIPSPTTLPISALKQPNVEGPCSKEQKRVWFADGILPNGEVADPTKLSSGSKKYPDDFSPVLPDVPTVINKVDNTRSTRVETPNNEIGDILRTEITPSPVSHVAPVEKLPLSTGTEGLPMLGPFTLEDDVFVDSEEPSTPAVVPAHPALPFASVSDYRLLCGIATRVCTKISLLPEAEADASDKYWYFSTNGLHGLGQAEIIILLLCLPNEDTVPKDIFRLFITIYKDALKGKYIENLDNLTFTESFLNSKDHGGFLFITPTFQKLDDLPVPRSPFLCGILIQKLEIPWAKVFPMRLMLRLGAEYKAYPAPLTSIRGRKPLFGEIGHTIMNLLVVMKVINSSNEHVISIGASFSTEADSHLVCVQSDGVYQTQANSATGQPRKVTGASFVVFNGALKTSSGFFAKSSIVEDGLMVQITPETMDDLRLALREQKDFKIPCGKLDAADLREYVDICWVFYFLKDKDMSVLSTSYQFAKEIAMACSAALCPHLRTLKSNRMNKIGLRVSIDTD</sequence>
<feature type="non-terminal residue" evidence="3">
    <location>
        <position position="539"/>
    </location>
</feature>
<dbReference type="OrthoDB" id="5872154at2759"/>
<feature type="region of interest" description="Disordered" evidence="1">
    <location>
        <begin position="1"/>
        <end position="50"/>
    </location>
</feature>